<name>A0A1I7D8L6_9BACT</name>
<dbReference type="InterPro" id="IPR050266">
    <property type="entry name" value="AB_hydrolase_sf"/>
</dbReference>
<dbReference type="EMBL" id="FPBF01000006">
    <property type="protein sequence ID" value="SFU08083.1"/>
    <property type="molecule type" value="Genomic_DNA"/>
</dbReference>
<dbReference type="InterPro" id="IPR000073">
    <property type="entry name" value="AB_hydrolase_1"/>
</dbReference>
<evidence type="ECO:0000259" key="1">
    <source>
        <dbReference type="Pfam" id="PF00561"/>
    </source>
</evidence>
<dbReference type="Proteomes" id="UP000199673">
    <property type="component" value="Unassembled WGS sequence"/>
</dbReference>
<reference evidence="3" key="1">
    <citation type="submission" date="2016-10" db="EMBL/GenBank/DDBJ databases">
        <authorList>
            <person name="Varghese N."/>
            <person name="Submissions S."/>
        </authorList>
    </citation>
    <scope>NUCLEOTIDE SEQUENCE [LARGE SCALE GENOMIC DNA]</scope>
    <source>
        <strain evidence="3">DSM 23445</strain>
    </source>
</reference>
<dbReference type="PRINTS" id="PR00111">
    <property type="entry name" value="ABHYDROLASE"/>
</dbReference>
<dbReference type="OrthoDB" id="252464at2"/>
<dbReference type="SUPFAM" id="SSF53474">
    <property type="entry name" value="alpha/beta-Hydrolases"/>
    <property type="match status" value="1"/>
</dbReference>
<dbReference type="AlphaFoldDB" id="A0A1I7D8L6"/>
<accession>A0A1I7D8L6</accession>
<organism evidence="2 3">
    <name type="scientific">Algoriphagus locisalis</name>
    <dbReference type="NCBI Taxonomy" id="305507"/>
    <lineage>
        <taxon>Bacteria</taxon>
        <taxon>Pseudomonadati</taxon>
        <taxon>Bacteroidota</taxon>
        <taxon>Cytophagia</taxon>
        <taxon>Cytophagales</taxon>
        <taxon>Cyclobacteriaceae</taxon>
        <taxon>Algoriphagus</taxon>
    </lineage>
</organism>
<dbReference type="RefSeq" id="WP_091696299.1">
    <property type="nucleotide sequence ID" value="NZ_FPBF01000006.1"/>
</dbReference>
<evidence type="ECO:0000313" key="2">
    <source>
        <dbReference type="EMBL" id="SFU08083.1"/>
    </source>
</evidence>
<dbReference type="Pfam" id="PF00561">
    <property type="entry name" value="Abhydrolase_1"/>
    <property type="match status" value="1"/>
</dbReference>
<dbReference type="InterPro" id="IPR029058">
    <property type="entry name" value="AB_hydrolase_fold"/>
</dbReference>
<sequence>MSSISFFEKGEGQPIVLIHGFCEIGEMWADFADALSNQFRVICPDLPGCGNSPLSLSQNSLEEVAVQLEEWMEENSIHDPIVIGHSLGGYVTLALLELMGDKLQAVGLFHSTAFADDEEKKEMRDRTVIFLKKHGVDKFVTSFVPPLFPEERREELDSEINLAIEQAKRCTLDGLITYTKAMRDRKDRFEVLKNFSGSKLMIAGMLDGAVKIDASRKHKEAVTDYFELENTGHVGMIERKEESLKIVREFCVRVVSR</sequence>
<dbReference type="Gene3D" id="3.40.50.1820">
    <property type="entry name" value="alpha/beta hydrolase"/>
    <property type="match status" value="1"/>
</dbReference>
<protein>
    <submittedName>
        <fullName evidence="2">Pimeloyl-ACP methyl ester carboxylesterase</fullName>
    </submittedName>
</protein>
<keyword evidence="3" id="KW-1185">Reference proteome</keyword>
<gene>
    <name evidence="2" type="ORF">SAMN04489724_3770</name>
</gene>
<dbReference type="STRING" id="305507.SAMN04489724_3770"/>
<dbReference type="PANTHER" id="PTHR43798">
    <property type="entry name" value="MONOACYLGLYCEROL LIPASE"/>
    <property type="match status" value="1"/>
</dbReference>
<proteinExistence type="predicted"/>
<feature type="domain" description="AB hydrolase-1" evidence="1">
    <location>
        <begin position="14"/>
        <end position="106"/>
    </location>
</feature>
<evidence type="ECO:0000313" key="3">
    <source>
        <dbReference type="Proteomes" id="UP000199673"/>
    </source>
</evidence>